<dbReference type="SMART" id="SM00276">
    <property type="entry name" value="GLECT"/>
    <property type="match status" value="2"/>
</dbReference>
<dbReference type="Gene3D" id="2.60.120.200">
    <property type="match status" value="2"/>
</dbReference>
<dbReference type="Proteomes" id="UP000005226">
    <property type="component" value="Chromosome 11"/>
</dbReference>
<dbReference type="InterPro" id="IPR001079">
    <property type="entry name" value="Galectin_CRD"/>
</dbReference>
<dbReference type="GO" id="GO:0016936">
    <property type="term" value="F:galactoside binding"/>
    <property type="evidence" value="ECO:0007669"/>
    <property type="project" value="TreeGrafter"/>
</dbReference>
<dbReference type="PANTHER" id="PTHR11346:SF80">
    <property type="entry name" value="GALECTIN-9C"/>
    <property type="match status" value="1"/>
</dbReference>
<sequence>MAFNQQTPFYNPRIPFTGSIHGGLQKGKNITITGRVSHGAQRFHVNLQCGSRSNANIALHINPRFDSQPYYVVLNTQQHDVWGIEERNYTSPFAPGAAFTLLITVSQDSYQLNVNGSFFMDFRHRIPISHVDTISVDGNVEISSAVPYKSAISGGLRKGRTITIQGTINPNANRFHVNLLQGSSIALHYNPRFDENTVVRNDRQQGHWGSEERGGGMPFRRGQSFTLVIICEPHSFRIIGNGTQTTFRYRLNPLQLVNMLEVDGDISLTSVVL</sequence>
<evidence type="ECO:0000313" key="6">
    <source>
        <dbReference type="Proteomes" id="UP000005226"/>
    </source>
</evidence>
<dbReference type="GO" id="GO:2000562">
    <property type="term" value="P:negative regulation of CD4-positive, alpha-beta T cell proliferation"/>
    <property type="evidence" value="ECO:0007669"/>
    <property type="project" value="TreeGrafter"/>
</dbReference>
<dbReference type="Ensembl" id="ENSTRUT00000055614.2">
    <property type="protein sequence ID" value="ENSTRUP00000055274.2"/>
    <property type="gene ID" value="ENSTRUG00000004388.3"/>
</dbReference>
<keyword evidence="2" id="KW-0677">Repeat</keyword>
<keyword evidence="6" id="KW-1185">Reference proteome</keyword>
<evidence type="ECO:0000259" key="4">
    <source>
        <dbReference type="PROSITE" id="PS51304"/>
    </source>
</evidence>
<evidence type="ECO:0000256" key="2">
    <source>
        <dbReference type="ARBA" id="ARBA00022737"/>
    </source>
</evidence>
<name>A0A3B5KC66_TAKRU</name>
<dbReference type="CDD" id="cd00070">
    <property type="entry name" value="GLECT"/>
    <property type="match status" value="2"/>
</dbReference>
<reference evidence="5" key="2">
    <citation type="submission" date="2025-08" db="UniProtKB">
        <authorList>
            <consortium name="Ensembl"/>
        </authorList>
    </citation>
    <scope>IDENTIFICATION</scope>
</reference>
<evidence type="ECO:0000256" key="1">
    <source>
        <dbReference type="ARBA" id="ARBA00022734"/>
    </source>
</evidence>
<dbReference type="PROSITE" id="PS51304">
    <property type="entry name" value="GALECTIN"/>
    <property type="match status" value="2"/>
</dbReference>
<dbReference type="SMART" id="SM00908">
    <property type="entry name" value="Gal-bind_lectin"/>
    <property type="match status" value="2"/>
</dbReference>
<dbReference type="InterPro" id="IPR044156">
    <property type="entry name" value="Galectin-like"/>
</dbReference>
<reference evidence="5 6" key="1">
    <citation type="journal article" date="2011" name="Genome Biol. Evol.">
        <title>Integration of the genetic map and genome assembly of fugu facilitates insights into distinct features of genome evolution in teleosts and mammals.</title>
        <authorList>
            <person name="Kai W."/>
            <person name="Kikuchi K."/>
            <person name="Tohari S."/>
            <person name="Chew A.K."/>
            <person name="Tay A."/>
            <person name="Fujiwara A."/>
            <person name="Hosoya S."/>
            <person name="Suetake H."/>
            <person name="Naruse K."/>
            <person name="Brenner S."/>
            <person name="Suzuki Y."/>
            <person name="Venkatesh B."/>
        </authorList>
    </citation>
    <scope>NUCLEOTIDE SEQUENCE [LARGE SCALE GENOMIC DNA]</scope>
</reference>
<accession>A0A3B5KC66</accession>
<dbReference type="GeneTree" id="ENSGT00940000162258"/>
<proteinExistence type="predicted"/>
<dbReference type="GO" id="GO:0005829">
    <property type="term" value="C:cytosol"/>
    <property type="evidence" value="ECO:0007669"/>
    <property type="project" value="TreeGrafter"/>
</dbReference>
<dbReference type="GO" id="GO:0005634">
    <property type="term" value="C:nucleus"/>
    <property type="evidence" value="ECO:0007669"/>
    <property type="project" value="TreeGrafter"/>
</dbReference>
<protein>
    <recommendedName>
        <fullName evidence="3">Galectin</fullName>
    </recommendedName>
</protein>
<evidence type="ECO:0000256" key="3">
    <source>
        <dbReference type="RuleBase" id="RU102079"/>
    </source>
</evidence>
<evidence type="ECO:0000313" key="5">
    <source>
        <dbReference type="Ensembl" id="ENSTRUP00000055274.2"/>
    </source>
</evidence>
<dbReference type="Pfam" id="PF00337">
    <property type="entry name" value="Gal-bind_lectin"/>
    <property type="match status" value="2"/>
</dbReference>
<reference evidence="5" key="3">
    <citation type="submission" date="2025-09" db="UniProtKB">
        <authorList>
            <consortium name="Ensembl"/>
        </authorList>
    </citation>
    <scope>IDENTIFICATION</scope>
</reference>
<keyword evidence="1 3" id="KW-0430">Lectin</keyword>
<dbReference type="PANTHER" id="PTHR11346">
    <property type="entry name" value="GALECTIN"/>
    <property type="match status" value="1"/>
</dbReference>
<dbReference type="InterPro" id="IPR013320">
    <property type="entry name" value="ConA-like_dom_sf"/>
</dbReference>
<feature type="domain" description="Galectin" evidence="4">
    <location>
        <begin position="148"/>
        <end position="273"/>
    </location>
</feature>
<dbReference type="GO" id="GO:0032689">
    <property type="term" value="P:negative regulation of type II interferon production"/>
    <property type="evidence" value="ECO:0007669"/>
    <property type="project" value="TreeGrafter"/>
</dbReference>
<dbReference type="GO" id="GO:0010628">
    <property type="term" value="P:positive regulation of gene expression"/>
    <property type="evidence" value="ECO:0007669"/>
    <property type="project" value="TreeGrafter"/>
</dbReference>
<gene>
    <name evidence="5" type="primary">LOC101079175</name>
</gene>
<organism evidence="5 6">
    <name type="scientific">Takifugu rubripes</name>
    <name type="common">Japanese pufferfish</name>
    <name type="synonym">Fugu rubripes</name>
    <dbReference type="NCBI Taxonomy" id="31033"/>
    <lineage>
        <taxon>Eukaryota</taxon>
        <taxon>Metazoa</taxon>
        <taxon>Chordata</taxon>
        <taxon>Craniata</taxon>
        <taxon>Vertebrata</taxon>
        <taxon>Euteleostomi</taxon>
        <taxon>Actinopterygii</taxon>
        <taxon>Neopterygii</taxon>
        <taxon>Teleostei</taxon>
        <taxon>Neoteleostei</taxon>
        <taxon>Acanthomorphata</taxon>
        <taxon>Eupercaria</taxon>
        <taxon>Tetraodontiformes</taxon>
        <taxon>Tetradontoidea</taxon>
        <taxon>Tetraodontidae</taxon>
        <taxon>Takifugu</taxon>
    </lineage>
</organism>
<feature type="domain" description="Galectin" evidence="4">
    <location>
        <begin position="16"/>
        <end position="146"/>
    </location>
</feature>
<dbReference type="SUPFAM" id="SSF49899">
    <property type="entry name" value="Concanavalin A-like lectins/glucanases"/>
    <property type="match status" value="2"/>
</dbReference>
<dbReference type="AlphaFoldDB" id="A0A3B5KC66"/>
<dbReference type="GO" id="GO:0030246">
    <property type="term" value="F:carbohydrate binding"/>
    <property type="evidence" value="ECO:0007669"/>
    <property type="project" value="UniProtKB-UniRule"/>
</dbReference>
<dbReference type="FunFam" id="2.60.120.200:FF:000124">
    <property type="entry name" value="Galectin-4"/>
    <property type="match status" value="2"/>
</dbReference>